<dbReference type="Proteomes" id="UP000693970">
    <property type="component" value="Unassembled WGS sequence"/>
</dbReference>
<feature type="region of interest" description="Disordered" evidence="1">
    <location>
        <begin position="550"/>
        <end position="575"/>
    </location>
</feature>
<comment type="caution">
    <text evidence="2">The sequence shown here is derived from an EMBL/GenBank/DDBJ whole genome shotgun (WGS) entry which is preliminary data.</text>
</comment>
<dbReference type="PROSITE" id="PS50096">
    <property type="entry name" value="IQ"/>
    <property type="match status" value="1"/>
</dbReference>
<evidence type="ECO:0008006" key="4">
    <source>
        <dbReference type="Google" id="ProtNLM"/>
    </source>
</evidence>
<reference evidence="2" key="1">
    <citation type="journal article" date="2021" name="Sci. Rep.">
        <title>Diploid genomic architecture of Nitzschia inconspicua, an elite biomass production diatom.</title>
        <authorList>
            <person name="Oliver A."/>
            <person name="Podell S."/>
            <person name="Pinowska A."/>
            <person name="Traller J.C."/>
            <person name="Smith S.R."/>
            <person name="McClure R."/>
            <person name="Beliaev A."/>
            <person name="Bohutskyi P."/>
            <person name="Hill E.A."/>
            <person name="Rabines A."/>
            <person name="Zheng H."/>
            <person name="Allen L.Z."/>
            <person name="Kuo A."/>
            <person name="Grigoriev I.V."/>
            <person name="Allen A.E."/>
            <person name="Hazlebeck D."/>
            <person name="Allen E.E."/>
        </authorList>
    </citation>
    <scope>NUCLEOTIDE SEQUENCE</scope>
    <source>
        <strain evidence="2">Hildebrandi</strain>
    </source>
</reference>
<dbReference type="AlphaFoldDB" id="A0A9K3KL20"/>
<feature type="region of interest" description="Disordered" evidence="1">
    <location>
        <begin position="590"/>
        <end position="654"/>
    </location>
</feature>
<dbReference type="OrthoDB" id="48478at2759"/>
<feature type="compositionally biased region" description="Polar residues" evidence="1">
    <location>
        <begin position="555"/>
        <end position="575"/>
    </location>
</feature>
<feature type="compositionally biased region" description="Acidic residues" evidence="1">
    <location>
        <begin position="280"/>
        <end position="301"/>
    </location>
</feature>
<dbReference type="EMBL" id="JAGRRH010000022">
    <property type="protein sequence ID" value="KAG7345650.1"/>
    <property type="molecule type" value="Genomic_DNA"/>
</dbReference>
<feature type="compositionally biased region" description="Polar residues" evidence="1">
    <location>
        <begin position="265"/>
        <end position="279"/>
    </location>
</feature>
<feature type="region of interest" description="Disordered" evidence="1">
    <location>
        <begin position="175"/>
        <end position="200"/>
    </location>
</feature>
<feature type="compositionally biased region" description="Basic residues" evidence="1">
    <location>
        <begin position="175"/>
        <end position="184"/>
    </location>
</feature>
<feature type="compositionally biased region" description="Polar residues" evidence="1">
    <location>
        <begin position="303"/>
        <end position="318"/>
    </location>
</feature>
<proteinExistence type="predicted"/>
<keyword evidence="3" id="KW-1185">Reference proteome</keyword>
<accession>A0A9K3KL20</accession>
<evidence type="ECO:0000313" key="2">
    <source>
        <dbReference type="EMBL" id="KAG7345650.1"/>
    </source>
</evidence>
<organism evidence="2 3">
    <name type="scientific">Nitzschia inconspicua</name>
    <dbReference type="NCBI Taxonomy" id="303405"/>
    <lineage>
        <taxon>Eukaryota</taxon>
        <taxon>Sar</taxon>
        <taxon>Stramenopiles</taxon>
        <taxon>Ochrophyta</taxon>
        <taxon>Bacillariophyta</taxon>
        <taxon>Bacillariophyceae</taxon>
        <taxon>Bacillariophycidae</taxon>
        <taxon>Bacillariales</taxon>
        <taxon>Bacillariaceae</taxon>
        <taxon>Nitzschia</taxon>
    </lineage>
</organism>
<evidence type="ECO:0000313" key="3">
    <source>
        <dbReference type="Proteomes" id="UP000693970"/>
    </source>
</evidence>
<reference evidence="2" key="2">
    <citation type="submission" date="2021-04" db="EMBL/GenBank/DDBJ databases">
        <authorList>
            <person name="Podell S."/>
        </authorList>
    </citation>
    <scope>NUCLEOTIDE SEQUENCE</scope>
    <source>
        <strain evidence="2">Hildebrandi</strain>
    </source>
</reference>
<feature type="compositionally biased region" description="Low complexity" evidence="1">
    <location>
        <begin position="240"/>
        <end position="260"/>
    </location>
</feature>
<feature type="region of interest" description="Disordered" evidence="1">
    <location>
        <begin position="395"/>
        <end position="414"/>
    </location>
</feature>
<feature type="region of interest" description="Disordered" evidence="1">
    <location>
        <begin position="108"/>
        <end position="137"/>
    </location>
</feature>
<sequence>MQESVRTTEDVAAIGERIYIGGLDPPRLTASDILQRLKSMEEVVEIQSIDEHRLDEKPYLHFQAICKDSDLRALDVIAKQYHNVKWKGCKLAVEAAKPHFLQRLEQERRQRVTGKNDPNFVEDDNHPVESAEPSSTLPRKLRVRKKYGQEAFHIDTKPWTVENWSDFSRARSKSLKRIEKHGKREKALKQDPKAKPQKLTCRAIHFRFSNHADKQGSYNNGIHPDPKLEDTKDDIHSDLDSSTTSSSDENASISSSSTNAESEDQTPIYNKRNTYQWSSSDDDDEKTEREVDNDDNDDDGSIDSKNQSSVLGPASSNRFIHLEPNNAEKEIRLERSTDIHPHSQESTYNWSSDDDNSNSEIDTQQQKQRKPLLEKASIVDEFAAALPDAFEAEDRNLDEDSDTDPQYHDVGNADLEDDVNANLRVLSTLFPEMNSLQPVKVPPNGMEPASKTFQAAGIMPRFDPALESSKKYIVEENVTKIDVSNQDENELRSEDEESANKSKDELSINHDSTHDGNEKQDTRLPAADNLSAIYEQDKLESVFRDARNAWDKHTPTQPTMTPFESSPSTMELSTSTGGFSFGFKLDDAPKQDVRNSSEPAAPAGFSFSFNLPSDSAEHEKEVTNSADAPTQQIENKIRSSDEQRNERSVEDTSTVERLPRLGLEFPREDLLQYVDNFFSLNNGQRIIQDPEGFRSDPQEREAWNQQRLVLTADWKRKRKYAMSRIQKRLRG</sequence>
<name>A0A9K3KL20_9STRA</name>
<feature type="compositionally biased region" description="Basic and acidic residues" evidence="1">
    <location>
        <begin position="635"/>
        <end position="650"/>
    </location>
</feature>
<protein>
    <recommendedName>
        <fullName evidence="4">RRM domain-containing protein</fullName>
    </recommendedName>
</protein>
<feature type="region of interest" description="Disordered" evidence="1">
    <location>
        <begin position="336"/>
        <end position="374"/>
    </location>
</feature>
<feature type="compositionally biased region" description="Basic and acidic residues" evidence="1">
    <location>
        <begin position="185"/>
        <end position="194"/>
    </location>
</feature>
<feature type="compositionally biased region" description="Basic and acidic residues" evidence="1">
    <location>
        <begin position="498"/>
        <end position="522"/>
    </location>
</feature>
<feature type="compositionally biased region" description="Basic and acidic residues" evidence="1">
    <location>
        <begin position="224"/>
        <end position="239"/>
    </location>
</feature>
<evidence type="ECO:0000256" key="1">
    <source>
        <dbReference type="SAM" id="MobiDB-lite"/>
    </source>
</evidence>
<feature type="region of interest" description="Disordered" evidence="1">
    <location>
        <begin position="212"/>
        <end position="322"/>
    </location>
</feature>
<feature type="compositionally biased region" description="Polar residues" evidence="1">
    <location>
        <begin position="623"/>
        <end position="634"/>
    </location>
</feature>
<gene>
    <name evidence="2" type="ORF">IV203_033181</name>
</gene>
<feature type="compositionally biased region" description="Acidic residues" evidence="1">
    <location>
        <begin position="485"/>
        <end position="497"/>
    </location>
</feature>
<feature type="region of interest" description="Disordered" evidence="1">
    <location>
        <begin position="484"/>
        <end position="523"/>
    </location>
</feature>